<evidence type="ECO:0000313" key="3">
    <source>
        <dbReference type="Proteomes" id="UP000077066"/>
    </source>
</evidence>
<keyword evidence="3" id="KW-1185">Reference proteome</keyword>
<evidence type="ECO:0000313" key="2">
    <source>
        <dbReference type="EMBL" id="KZX10776.1"/>
    </source>
</evidence>
<reference evidence="2 3" key="1">
    <citation type="submission" date="2016-04" db="EMBL/GenBank/DDBJ databases">
        <title>Genome sequence of Methanobrevibacter filiformis DSM 11501.</title>
        <authorList>
            <person name="Poehlein A."/>
            <person name="Seedorf H."/>
            <person name="Daniel R."/>
        </authorList>
    </citation>
    <scope>NUCLEOTIDE SEQUENCE [LARGE SCALE GENOMIC DNA]</scope>
    <source>
        <strain evidence="2 3">DSM 11501</strain>
    </source>
</reference>
<dbReference type="Proteomes" id="UP000077066">
    <property type="component" value="Unassembled WGS sequence"/>
</dbReference>
<evidence type="ECO:0000256" key="1">
    <source>
        <dbReference type="SAM" id="Phobius"/>
    </source>
</evidence>
<organism evidence="2 3">
    <name type="scientific">Methanobrevibacter filiformis</name>
    <dbReference type="NCBI Taxonomy" id="55758"/>
    <lineage>
        <taxon>Archaea</taxon>
        <taxon>Methanobacteriati</taxon>
        <taxon>Methanobacteriota</taxon>
        <taxon>Methanomada group</taxon>
        <taxon>Methanobacteria</taxon>
        <taxon>Methanobacteriales</taxon>
        <taxon>Methanobacteriaceae</taxon>
        <taxon>Methanobrevibacter</taxon>
    </lineage>
</organism>
<dbReference type="OrthoDB" id="378641at2157"/>
<dbReference type="PATRIC" id="fig|55758.3.peg.1818"/>
<feature type="transmembrane region" description="Helical" evidence="1">
    <location>
        <begin position="6"/>
        <end position="28"/>
    </location>
</feature>
<proteinExistence type="predicted"/>
<dbReference type="EMBL" id="LWMT01000264">
    <property type="protein sequence ID" value="KZX10776.1"/>
    <property type="molecule type" value="Genomic_DNA"/>
</dbReference>
<keyword evidence="1" id="KW-0472">Membrane</keyword>
<name>A0A165ZIE5_9EURY</name>
<sequence length="84" mass="9465">MKKRDYGIIIGIIIVIVVAIILSSTFIFQEKEEGICKECQMLNCHEHATGDKYCCDMCNMEEGSKCDCDMPEMTSNSTMNTLNT</sequence>
<comment type="caution">
    <text evidence="2">The sequence shown here is derived from an EMBL/GenBank/DDBJ whole genome shotgun (WGS) entry which is preliminary data.</text>
</comment>
<dbReference type="AlphaFoldDB" id="A0A165ZIE5"/>
<accession>A0A165ZIE5</accession>
<keyword evidence="1" id="KW-1133">Transmembrane helix</keyword>
<keyword evidence="1" id="KW-0812">Transmembrane</keyword>
<protein>
    <submittedName>
        <fullName evidence="2">Uncharacterized protein</fullName>
    </submittedName>
</protein>
<dbReference type="RefSeq" id="WP_066973448.1">
    <property type="nucleotide sequence ID" value="NZ_LWMT01000264.1"/>
</dbReference>
<gene>
    <name evidence="2" type="ORF">MBFIL_16100</name>
</gene>